<evidence type="ECO:0000256" key="1">
    <source>
        <dbReference type="SAM" id="Phobius"/>
    </source>
</evidence>
<name>A0AAW0A737_9AGAR</name>
<keyword evidence="1" id="KW-0812">Transmembrane</keyword>
<gene>
    <name evidence="2" type="ORF">R3P38DRAFT_3045998</name>
</gene>
<proteinExistence type="predicted"/>
<evidence type="ECO:0000313" key="2">
    <source>
        <dbReference type="EMBL" id="KAK7001604.1"/>
    </source>
</evidence>
<keyword evidence="1" id="KW-1133">Transmembrane helix</keyword>
<comment type="caution">
    <text evidence="2">The sequence shown here is derived from an EMBL/GenBank/DDBJ whole genome shotgun (WGS) entry which is preliminary data.</text>
</comment>
<accession>A0AAW0A737</accession>
<reference evidence="2 3" key="1">
    <citation type="journal article" date="2024" name="J Genomics">
        <title>Draft genome sequencing and assembly of Favolaschia claudopus CIRM-BRFM 2984 isolated from oak limbs.</title>
        <authorList>
            <person name="Navarro D."/>
            <person name="Drula E."/>
            <person name="Chaduli D."/>
            <person name="Cazenave R."/>
            <person name="Ahrendt S."/>
            <person name="Wang J."/>
            <person name="Lipzen A."/>
            <person name="Daum C."/>
            <person name="Barry K."/>
            <person name="Grigoriev I.V."/>
            <person name="Favel A."/>
            <person name="Rosso M.N."/>
            <person name="Martin F."/>
        </authorList>
    </citation>
    <scope>NUCLEOTIDE SEQUENCE [LARGE SCALE GENOMIC DNA]</scope>
    <source>
        <strain evidence="2 3">CIRM-BRFM 2984</strain>
    </source>
</reference>
<feature type="transmembrane region" description="Helical" evidence="1">
    <location>
        <begin position="6"/>
        <end position="26"/>
    </location>
</feature>
<evidence type="ECO:0000313" key="3">
    <source>
        <dbReference type="Proteomes" id="UP001362999"/>
    </source>
</evidence>
<evidence type="ECO:0008006" key="4">
    <source>
        <dbReference type="Google" id="ProtNLM"/>
    </source>
</evidence>
<dbReference type="Proteomes" id="UP001362999">
    <property type="component" value="Unassembled WGS sequence"/>
</dbReference>
<organism evidence="2 3">
    <name type="scientific">Favolaschia claudopus</name>
    <dbReference type="NCBI Taxonomy" id="2862362"/>
    <lineage>
        <taxon>Eukaryota</taxon>
        <taxon>Fungi</taxon>
        <taxon>Dikarya</taxon>
        <taxon>Basidiomycota</taxon>
        <taxon>Agaricomycotina</taxon>
        <taxon>Agaricomycetes</taxon>
        <taxon>Agaricomycetidae</taxon>
        <taxon>Agaricales</taxon>
        <taxon>Marasmiineae</taxon>
        <taxon>Mycenaceae</taxon>
        <taxon>Favolaschia</taxon>
    </lineage>
</organism>
<dbReference type="EMBL" id="JAWWNJ010000082">
    <property type="protein sequence ID" value="KAK7001604.1"/>
    <property type="molecule type" value="Genomic_DNA"/>
</dbReference>
<dbReference type="AlphaFoldDB" id="A0AAW0A737"/>
<sequence length="70" mass="7771">MPTFSLTHISGLIRLVSTAVGWFWSAPRRGRVVGMRWLDFGGGRNWASRARSDGVERSCSAIKQCIASFL</sequence>
<keyword evidence="3" id="KW-1185">Reference proteome</keyword>
<protein>
    <recommendedName>
        <fullName evidence="4">Secreted protein</fullName>
    </recommendedName>
</protein>
<keyword evidence="1" id="KW-0472">Membrane</keyword>